<dbReference type="InterPro" id="IPR036291">
    <property type="entry name" value="NAD(P)-bd_dom_sf"/>
</dbReference>
<protein>
    <submittedName>
        <fullName evidence="2">NADH-flavin reductase</fullName>
    </submittedName>
</protein>
<gene>
    <name evidence="2" type="ORF">CXL00_22110</name>
</gene>
<evidence type="ECO:0000313" key="2">
    <source>
        <dbReference type="EMBL" id="PNG03135.1"/>
    </source>
</evidence>
<dbReference type="Pfam" id="PF13460">
    <property type="entry name" value="NAD_binding_10"/>
    <property type="match status" value="1"/>
</dbReference>
<dbReference type="InterPro" id="IPR016040">
    <property type="entry name" value="NAD(P)-bd_dom"/>
</dbReference>
<evidence type="ECO:0000313" key="3">
    <source>
        <dbReference type="Proteomes" id="UP000235897"/>
    </source>
</evidence>
<dbReference type="OrthoDB" id="7015609at2"/>
<accession>A0A2N8SKX6</accession>
<dbReference type="Gene3D" id="3.40.50.720">
    <property type="entry name" value="NAD(P)-binding Rossmann-like Domain"/>
    <property type="match status" value="1"/>
</dbReference>
<dbReference type="RefSeq" id="WP_102847666.1">
    <property type="nucleotide sequence ID" value="NZ_JAMOIG010000026.1"/>
</dbReference>
<evidence type="ECO:0000259" key="1">
    <source>
        <dbReference type="Pfam" id="PF13460"/>
    </source>
</evidence>
<proteinExistence type="predicted"/>
<dbReference type="AlphaFoldDB" id="A0A2N8SKX6"/>
<dbReference type="SUPFAM" id="SSF51735">
    <property type="entry name" value="NAD(P)-binding Rossmann-fold domains"/>
    <property type="match status" value="1"/>
</dbReference>
<reference evidence="2 3" key="1">
    <citation type="submission" date="2018-01" db="EMBL/GenBank/DDBJ databases">
        <title>Denitrification phenotypes of diverse strains of Pseudomonas stutzeri.</title>
        <authorList>
            <person name="Milligan D.A."/>
            <person name="Bergaust L."/>
            <person name="Bakken L.R."/>
            <person name="Frostegard A."/>
        </authorList>
    </citation>
    <scope>NUCLEOTIDE SEQUENCE [LARGE SCALE GENOMIC DNA]</scope>
    <source>
        <strain evidence="2 3">28a3</strain>
    </source>
</reference>
<organism evidence="2 3">
    <name type="scientific">Stutzerimonas stutzeri</name>
    <name type="common">Pseudomonas stutzeri</name>
    <dbReference type="NCBI Taxonomy" id="316"/>
    <lineage>
        <taxon>Bacteria</taxon>
        <taxon>Pseudomonadati</taxon>
        <taxon>Pseudomonadota</taxon>
        <taxon>Gammaproteobacteria</taxon>
        <taxon>Pseudomonadales</taxon>
        <taxon>Pseudomonadaceae</taxon>
        <taxon>Stutzerimonas</taxon>
    </lineage>
</organism>
<dbReference type="EMBL" id="POUW01000012">
    <property type="protein sequence ID" value="PNG03135.1"/>
    <property type="molecule type" value="Genomic_DNA"/>
</dbReference>
<name>A0A2N8SKX6_STUST</name>
<sequence length="203" mass="21972">MLNAETPRLKFALYGAHSSLGNALLCELLSRQHEAVALIDDLNSMTVRPGLRAKTGDLFDAVSVSQSVAAMDAVICLFDSRSVPTASGDAAAVQPHDFYQAVDALLSGLPKVDVERLLLVADFSAHGEEPTVAAALQRIAAHPLKWTLVDAETDGEDLSIEDFANLEGLPGDDRRVQLRRVAAGMIDELETPQHLHQQIHFRV</sequence>
<comment type="caution">
    <text evidence="2">The sequence shown here is derived from an EMBL/GenBank/DDBJ whole genome shotgun (WGS) entry which is preliminary data.</text>
</comment>
<feature type="domain" description="NAD(P)-binding" evidence="1">
    <location>
        <begin position="15"/>
        <end position="133"/>
    </location>
</feature>
<dbReference type="Proteomes" id="UP000235897">
    <property type="component" value="Unassembled WGS sequence"/>
</dbReference>